<protein>
    <recommendedName>
        <fullName evidence="2">Glycosyltransferase 2-like domain-containing protein</fullName>
    </recommendedName>
</protein>
<feature type="compositionally biased region" description="Basic and acidic residues" evidence="1">
    <location>
        <begin position="470"/>
        <end position="480"/>
    </location>
</feature>
<dbReference type="PANTHER" id="PTHR48125:SF12">
    <property type="entry name" value="AT HOOK TRANSCRIPTION FACTOR FAMILY-RELATED"/>
    <property type="match status" value="1"/>
</dbReference>
<dbReference type="Pfam" id="PF00535">
    <property type="entry name" value="Glycos_transf_2"/>
    <property type="match status" value="1"/>
</dbReference>
<evidence type="ECO:0000313" key="3">
    <source>
        <dbReference type="EMBL" id="KAK7233409.1"/>
    </source>
</evidence>
<sequence>MASSSKKITVTIADGSGKACRMQIKADATVEDLAARYGRFRARASEADDDADPPRFRLHRDDGEALKPTLAASALEGELLMAVAVDERGAPLAPPPAPAAPSRRPAARRRPRPLRRSRRRPRAAPKPPPPPPTPQKVAAYGAPVPEPDVEEYDDVDPLADDDEDAILCEETPLSQVAGLLVHREGEPVPGSTWHVIPTLRSPPPAVTNDEFCYAELVDECVKMIEVVDLAKFWDEREGLGGDKDGPTFREATKQVSVARAVALCVDGFDEATHTPREAGLQARGVPWPEKRDDAGHWAMLGYGHAAAAITASLLAVARPKVEWKVVAGPHYACVVGEKPGVYVERPPPGPDDELVLDDGTEAWLVDAAAPLLEYHAKGAFRDVVKKSGFMILGGVRDGDHVAVLEQRSIFKRRPVPAWAPVASPEDMRQLWATKNIDDGDKLGGKSRLDALPTRPSDALGDSLRLFPGERAARETADTKADAPAPPPKVAGARPGDWLALKTEGTAAFRKAGKDRGAVEDAYVAYSAALDALRRCDGDVAADPGDACAAGAAGADARGSRRRRRLGNRSAAALALCDFAQAAADAEGALAWLGALSDGARRDRQALLTEKRAAARARQRATASLARKAPRDWPFASVVMPTTPDRLHFAERGAASRLELVVLDDESEDERSLEFWKVASGRDRRVRYACCPAASSLGHKRNVGAREALGSVLLHFDDDDVYGPGYARTLVAPVAFGGYQVAKLSAWLVWDAHSGSAGYVDLDERALTDARACPAMLAPLLRKGRDSYGFNFCYAASLARKLPFPEIGFGEDAAFIANALRAKHRVAYVRDGAAAVLHVQHGENASRSIALSSCAEPFLRASPLWPSLGAADLAATGGAARADGKAGHENRGLFVFDTERLAARGDDDGAMVSLLSWVQSDAGFAPNRKEKLGLA</sequence>
<dbReference type="InterPro" id="IPR001173">
    <property type="entry name" value="Glyco_trans_2-like"/>
</dbReference>
<dbReference type="CDD" id="cd00761">
    <property type="entry name" value="Glyco_tranf_GTA_type"/>
    <property type="match status" value="1"/>
</dbReference>
<feature type="compositionally biased region" description="Basic residues" evidence="1">
    <location>
        <begin position="105"/>
        <end position="123"/>
    </location>
</feature>
<organism evidence="3 4">
    <name type="scientific">Aureococcus anophagefferens</name>
    <name type="common">Harmful bloom alga</name>
    <dbReference type="NCBI Taxonomy" id="44056"/>
    <lineage>
        <taxon>Eukaryota</taxon>
        <taxon>Sar</taxon>
        <taxon>Stramenopiles</taxon>
        <taxon>Ochrophyta</taxon>
        <taxon>Pelagophyceae</taxon>
        <taxon>Pelagomonadales</taxon>
        <taxon>Pelagomonadaceae</taxon>
        <taxon>Aureococcus</taxon>
    </lineage>
</organism>
<feature type="domain" description="Glycosyltransferase 2-like" evidence="2">
    <location>
        <begin position="655"/>
        <end position="741"/>
    </location>
</feature>
<comment type="caution">
    <text evidence="3">The sequence shown here is derived from an EMBL/GenBank/DDBJ whole genome shotgun (WGS) entry which is preliminary data.</text>
</comment>
<evidence type="ECO:0000259" key="2">
    <source>
        <dbReference type="Pfam" id="PF00535"/>
    </source>
</evidence>
<name>A0ABR1FM77_AURAN</name>
<feature type="region of interest" description="Disordered" evidence="1">
    <location>
        <begin position="90"/>
        <end position="151"/>
    </location>
</feature>
<dbReference type="SUPFAM" id="SSF53448">
    <property type="entry name" value="Nucleotide-diphospho-sugar transferases"/>
    <property type="match status" value="1"/>
</dbReference>
<dbReference type="EMBL" id="JBBJCI010000360">
    <property type="protein sequence ID" value="KAK7233409.1"/>
    <property type="molecule type" value="Genomic_DNA"/>
</dbReference>
<feature type="compositionally biased region" description="Basic and acidic residues" evidence="1">
    <location>
        <begin position="52"/>
        <end position="65"/>
    </location>
</feature>
<accession>A0ABR1FM77</accession>
<proteinExistence type="predicted"/>
<reference evidence="3 4" key="1">
    <citation type="submission" date="2024-03" db="EMBL/GenBank/DDBJ databases">
        <title>Aureococcus anophagefferens CCMP1851 and Kratosvirus quantuckense: Draft genome of a second virus-susceptible host strain in the model system.</title>
        <authorList>
            <person name="Chase E."/>
            <person name="Truchon A.R."/>
            <person name="Schepens W."/>
            <person name="Wilhelm S.W."/>
        </authorList>
    </citation>
    <scope>NUCLEOTIDE SEQUENCE [LARGE SCALE GENOMIC DNA]</scope>
    <source>
        <strain evidence="3 4">CCMP1851</strain>
    </source>
</reference>
<feature type="region of interest" description="Disordered" evidence="1">
    <location>
        <begin position="442"/>
        <end position="494"/>
    </location>
</feature>
<dbReference type="Proteomes" id="UP001363151">
    <property type="component" value="Unassembled WGS sequence"/>
</dbReference>
<dbReference type="InterPro" id="IPR029044">
    <property type="entry name" value="Nucleotide-diphossugar_trans"/>
</dbReference>
<keyword evidence="4" id="KW-1185">Reference proteome</keyword>
<feature type="region of interest" description="Disordered" evidence="1">
    <location>
        <begin position="41"/>
        <end position="65"/>
    </location>
</feature>
<gene>
    <name evidence="3" type="ORF">SO694_00105091</name>
</gene>
<evidence type="ECO:0000256" key="1">
    <source>
        <dbReference type="SAM" id="MobiDB-lite"/>
    </source>
</evidence>
<dbReference type="Gene3D" id="3.90.550.10">
    <property type="entry name" value="Spore Coat Polysaccharide Biosynthesis Protein SpsA, Chain A"/>
    <property type="match status" value="1"/>
</dbReference>
<feature type="compositionally biased region" description="Pro residues" evidence="1">
    <location>
        <begin position="124"/>
        <end position="134"/>
    </location>
</feature>
<dbReference type="PANTHER" id="PTHR48125">
    <property type="entry name" value="LP07818P1"/>
    <property type="match status" value="1"/>
</dbReference>
<evidence type="ECO:0000313" key="4">
    <source>
        <dbReference type="Proteomes" id="UP001363151"/>
    </source>
</evidence>